<dbReference type="Pfam" id="PF00017">
    <property type="entry name" value="SH2"/>
    <property type="match status" value="1"/>
</dbReference>
<keyword evidence="3" id="KW-0597">Phosphoprotein</keyword>
<reference evidence="15" key="2">
    <citation type="submission" date="2025-09" db="UniProtKB">
        <authorList>
            <consortium name="Ensembl"/>
        </authorList>
    </citation>
    <scope>IDENTIFICATION</scope>
</reference>
<feature type="domain" description="PID" evidence="10">
    <location>
        <begin position="918"/>
        <end position="1043"/>
    </location>
</feature>
<feature type="region of interest" description="Disordered" evidence="9">
    <location>
        <begin position="504"/>
        <end position="563"/>
    </location>
</feature>
<keyword evidence="4" id="KW-0378">Hydrolase</keyword>
<dbReference type="SUPFAM" id="SSF49562">
    <property type="entry name" value="C2 domain (Calcium/lipid-binding domain, CaLB)"/>
    <property type="match status" value="1"/>
</dbReference>
<evidence type="ECO:0000256" key="8">
    <source>
        <dbReference type="PROSITE-ProRule" id="PRU00191"/>
    </source>
</evidence>
<name>A0A8C7HSP1_ONCKI</name>
<dbReference type="SMART" id="SM00462">
    <property type="entry name" value="PTB"/>
    <property type="match status" value="1"/>
</dbReference>
<evidence type="ECO:0000313" key="16">
    <source>
        <dbReference type="Proteomes" id="UP000694557"/>
    </source>
</evidence>
<evidence type="ECO:0000256" key="6">
    <source>
        <dbReference type="ARBA" id="ARBA00022949"/>
    </source>
</evidence>
<dbReference type="SMART" id="SM00252">
    <property type="entry name" value="SH2"/>
    <property type="match status" value="1"/>
</dbReference>
<feature type="region of interest" description="Disordered" evidence="9">
    <location>
        <begin position="422"/>
        <end position="442"/>
    </location>
</feature>
<feature type="domain" description="C2 tensin-type" evidence="14">
    <location>
        <begin position="175"/>
        <end position="282"/>
    </location>
</feature>
<dbReference type="PROSITE" id="PS01179">
    <property type="entry name" value="PID"/>
    <property type="match status" value="1"/>
</dbReference>
<evidence type="ECO:0000256" key="9">
    <source>
        <dbReference type="SAM" id="MobiDB-lite"/>
    </source>
</evidence>
<dbReference type="InterPro" id="IPR036860">
    <property type="entry name" value="SH2_dom_sf"/>
</dbReference>
<comment type="subcellular location">
    <subcellularLocation>
        <location evidence="1">Cell junction</location>
        <location evidence="1">Focal adhesion</location>
    </subcellularLocation>
</comment>
<sequence>MEEGYRIDLDYITERIITVSFPQACPDQTYLQNLHDITQMLKSKHGHNYMVINLSEKNDSLTQMNPKVLDTGWLDMLAPSMEQMYGVCKIMDNWLHSHTQHVLVMHCQGGQGRVGVMVASYIHFSSISASADLGLDHFAMRRFYNNKVSSLMNPSQKRYVWMFSSLLRGVMNMVPSPLFLLCVVLHGVPNINSKGGCRLFLRVYQSLQVVCNCLCLLSVVQVVCYNKNHQTASREVIFRLQFHTGIIHGRPLLFPKEDLDTAYIVSLSRSLFISLYMVLSSKGSGHWQNGPSVIVDYDTWDPLVRRDSYEYISPEGLALPRIPGPVDGNLSARVRKGSSDEGAPFHLATSCPIPSDLKLSASKDSGLSIASQKTGGITAVSPKRGPSQDELTQLRRLLSGVGLEPHLEDITDLPASCNATREMEGDEAGLGQPVKASPSERESDILYDDEVSPEASIGSFSSESIPEAQGLVQSGSGYSTPSTQSWVQQQQIVVRGQDSPVETLSLIGPNTLSLPDMPNRGSSSRESVKRGVEGGVGSPVQTDSHTHASHTTHTPLPSGEPCGQEELASLATDIDESIEQLNQLILDLDPTFIPVPTRHTPLPFALSTSLYTNGNNHTTTHANASQSGKTILAEGLEGSVDLSRDERSKGYQSQGDLASLLLGNGGLGLEHSLLKAVEGLGGLDLGLNLGLDLGLGEGRLGGLPPLLPEKRVPGLGLGGSTSPSFSGFSSPHSGSSLSIPFPSAMTPDPIMTSDHLKGLSAGGHTVKFVQDTSKFWYKPDISRDQAITMLKDREPGSFVVRDSHSFRGAYGLAMKVATPPPSVLTQSKKVGGDLSNELVRHFLIECTQKGVRLKGCPNEPYFGSLTALVCQHSITPLALPCKLIIPDRDPLEETSEPSTQSATNSAAELLKQGAACNVWFLGSVELESLTGYQAVQKAASLILAMDPPSTSTVVHFKVSAQGITLTDNQRKLFFRRHYTVNTVIFCALDPQERKWTRDGCSSAKIFGFVARKSMNGTENVCHLFAEHDPEQPASAIVNFVSKVMIGSPKK</sequence>
<dbReference type="GO" id="GO:0004721">
    <property type="term" value="F:phosphoprotein phosphatase activity"/>
    <property type="evidence" value="ECO:0007669"/>
    <property type="project" value="UniProtKB-KW"/>
</dbReference>
<dbReference type="FunFam" id="2.30.29.30:FF:000039">
    <property type="entry name" value="Tensin 1"/>
    <property type="match status" value="1"/>
</dbReference>
<dbReference type="InterPro" id="IPR006020">
    <property type="entry name" value="PTB/PI_dom"/>
</dbReference>
<evidence type="ECO:0000256" key="7">
    <source>
        <dbReference type="ARBA" id="ARBA00022999"/>
    </source>
</evidence>
<dbReference type="CDD" id="cd09927">
    <property type="entry name" value="SH2_Tensin_like"/>
    <property type="match status" value="1"/>
</dbReference>
<dbReference type="Gene3D" id="3.30.505.10">
    <property type="entry name" value="SH2 domain"/>
    <property type="match status" value="1"/>
</dbReference>
<dbReference type="PANTHER" id="PTHR45734">
    <property type="entry name" value="TENSIN"/>
    <property type="match status" value="1"/>
</dbReference>
<comment type="similarity">
    <text evidence="2">Belongs to the PTEN phosphatase protein family.</text>
</comment>
<dbReference type="InterPro" id="IPR051484">
    <property type="entry name" value="Tensin_PTEN_phosphatase"/>
</dbReference>
<keyword evidence="5" id="KW-0904">Protein phosphatase</keyword>
<dbReference type="SMART" id="SM01326">
    <property type="entry name" value="PTEN_C2"/>
    <property type="match status" value="1"/>
</dbReference>
<dbReference type="PANTHER" id="PTHR45734:SF5">
    <property type="entry name" value="TENSIN-3"/>
    <property type="match status" value="1"/>
</dbReference>
<evidence type="ECO:0000259" key="13">
    <source>
        <dbReference type="PROSITE" id="PS51181"/>
    </source>
</evidence>
<dbReference type="PROSITE" id="PS51181">
    <property type="entry name" value="PPASE_TENSIN"/>
    <property type="match status" value="1"/>
</dbReference>
<organism evidence="15 16">
    <name type="scientific">Oncorhynchus kisutch</name>
    <name type="common">Coho salmon</name>
    <name type="synonym">Salmo kisutch</name>
    <dbReference type="NCBI Taxonomy" id="8019"/>
    <lineage>
        <taxon>Eukaryota</taxon>
        <taxon>Metazoa</taxon>
        <taxon>Chordata</taxon>
        <taxon>Craniata</taxon>
        <taxon>Vertebrata</taxon>
        <taxon>Euteleostomi</taxon>
        <taxon>Actinopterygii</taxon>
        <taxon>Neopterygii</taxon>
        <taxon>Teleostei</taxon>
        <taxon>Protacanthopterygii</taxon>
        <taxon>Salmoniformes</taxon>
        <taxon>Salmonidae</taxon>
        <taxon>Salmoninae</taxon>
        <taxon>Oncorhynchus</taxon>
    </lineage>
</organism>
<feature type="domain" description="Tyrosine specific protein phosphatases" evidence="12">
    <location>
        <begin position="103"/>
        <end position="159"/>
    </location>
</feature>
<evidence type="ECO:0000256" key="2">
    <source>
        <dbReference type="ARBA" id="ARBA00007881"/>
    </source>
</evidence>
<dbReference type="InterPro" id="IPR035892">
    <property type="entry name" value="C2_domain_sf"/>
</dbReference>
<accession>A0A8C7HSP1</accession>
<evidence type="ECO:0000313" key="15">
    <source>
        <dbReference type="Ensembl" id="ENSOKIP00005062786.1"/>
    </source>
</evidence>
<dbReference type="FunFam" id="3.30.505.10:FF:000002">
    <property type="entry name" value="Tensin 1"/>
    <property type="match status" value="1"/>
</dbReference>
<dbReference type="Ensembl" id="ENSOKIT00005066715.1">
    <property type="protein sequence ID" value="ENSOKIP00005062786.1"/>
    <property type="gene ID" value="ENSOKIG00005026887.1"/>
</dbReference>
<dbReference type="Pfam" id="PF08416">
    <property type="entry name" value="PTB"/>
    <property type="match status" value="1"/>
</dbReference>
<dbReference type="GeneTree" id="ENSGT00940000156328"/>
<dbReference type="Pfam" id="PF22785">
    <property type="entry name" value="Tc-R-P"/>
    <property type="match status" value="1"/>
</dbReference>
<evidence type="ECO:0000256" key="4">
    <source>
        <dbReference type="ARBA" id="ARBA00022801"/>
    </source>
</evidence>
<dbReference type="SUPFAM" id="SSF50729">
    <property type="entry name" value="PH domain-like"/>
    <property type="match status" value="1"/>
</dbReference>
<dbReference type="Gene3D" id="2.60.40.1110">
    <property type="match status" value="2"/>
</dbReference>
<keyword evidence="16" id="KW-1185">Reference proteome</keyword>
<feature type="domain" description="Phosphatase tensin-type" evidence="13">
    <location>
        <begin position="1"/>
        <end position="170"/>
    </location>
</feature>
<feature type="domain" description="SH2" evidence="11">
    <location>
        <begin position="776"/>
        <end position="887"/>
    </location>
</feature>
<dbReference type="PROSITE" id="PS51182">
    <property type="entry name" value="C2_TENSIN"/>
    <property type="match status" value="1"/>
</dbReference>
<dbReference type="PROSITE" id="PS50001">
    <property type="entry name" value="SH2"/>
    <property type="match status" value="1"/>
</dbReference>
<dbReference type="AlphaFoldDB" id="A0A8C7HSP1"/>
<dbReference type="Gene3D" id="2.30.29.30">
    <property type="entry name" value="Pleckstrin-homology domain (PH domain)/Phosphotyrosine-binding domain (PTB)"/>
    <property type="match status" value="1"/>
</dbReference>
<evidence type="ECO:0000256" key="5">
    <source>
        <dbReference type="ARBA" id="ARBA00022912"/>
    </source>
</evidence>
<dbReference type="InterPro" id="IPR033929">
    <property type="entry name" value="Tensin_PTB"/>
</dbReference>
<protein>
    <submittedName>
        <fullName evidence="15">Tensin 3</fullName>
    </submittedName>
</protein>
<evidence type="ECO:0000256" key="3">
    <source>
        <dbReference type="ARBA" id="ARBA00022553"/>
    </source>
</evidence>
<dbReference type="InterPro" id="IPR011993">
    <property type="entry name" value="PH-like_dom_sf"/>
</dbReference>
<dbReference type="SUPFAM" id="SSF52799">
    <property type="entry name" value="(Phosphotyrosine protein) phosphatases II"/>
    <property type="match status" value="1"/>
</dbReference>
<evidence type="ECO:0000259" key="12">
    <source>
        <dbReference type="PROSITE" id="PS50056"/>
    </source>
</evidence>
<evidence type="ECO:0000259" key="14">
    <source>
        <dbReference type="PROSITE" id="PS51182"/>
    </source>
</evidence>
<dbReference type="PROSITE" id="PS50056">
    <property type="entry name" value="TYR_PHOSPHATASE_2"/>
    <property type="match status" value="1"/>
</dbReference>
<dbReference type="Gene3D" id="3.90.190.10">
    <property type="entry name" value="Protein tyrosine phosphatase superfamily"/>
    <property type="match status" value="1"/>
</dbReference>
<dbReference type="InterPro" id="IPR035012">
    <property type="entry name" value="Tensin-like_SH2"/>
</dbReference>
<dbReference type="InterPro" id="IPR000980">
    <property type="entry name" value="SH2"/>
</dbReference>
<dbReference type="CDD" id="cd01213">
    <property type="entry name" value="PTB_tensin"/>
    <property type="match status" value="1"/>
</dbReference>
<dbReference type="Pfam" id="PF10409">
    <property type="entry name" value="PTEN_C2"/>
    <property type="match status" value="2"/>
</dbReference>
<reference evidence="15" key="1">
    <citation type="submission" date="2025-08" db="UniProtKB">
        <authorList>
            <consortium name="Ensembl"/>
        </authorList>
    </citation>
    <scope>IDENTIFICATION</scope>
</reference>
<keyword evidence="7 8" id="KW-0727">SH2 domain</keyword>
<dbReference type="InterPro" id="IPR029023">
    <property type="entry name" value="Tensin_phosphatase"/>
</dbReference>
<evidence type="ECO:0000259" key="11">
    <source>
        <dbReference type="PROSITE" id="PS50001"/>
    </source>
</evidence>
<dbReference type="InterPro" id="IPR013625">
    <property type="entry name" value="PTB"/>
</dbReference>
<dbReference type="InterPro" id="IPR000387">
    <property type="entry name" value="Tyr_Pase_dom"/>
</dbReference>
<dbReference type="SUPFAM" id="SSF55550">
    <property type="entry name" value="SH2 domain"/>
    <property type="match status" value="1"/>
</dbReference>
<gene>
    <name evidence="15" type="primary">TNS3</name>
</gene>
<proteinExistence type="inferred from homology"/>
<dbReference type="InterPro" id="IPR029021">
    <property type="entry name" value="Prot-tyrosine_phosphatase-like"/>
</dbReference>
<keyword evidence="6" id="KW-0965">Cell junction</keyword>
<dbReference type="GO" id="GO:0005925">
    <property type="term" value="C:focal adhesion"/>
    <property type="evidence" value="ECO:0007669"/>
    <property type="project" value="UniProtKB-SubCell"/>
</dbReference>
<dbReference type="InterPro" id="IPR014020">
    <property type="entry name" value="Tensin_C2-dom"/>
</dbReference>
<dbReference type="Proteomes" id="UP000694557">
    <property type="component" value="Unassembled WGS sequence"/>
</dbReference>
<evidence type="ECO:0000256" key="1">
    <source>
        <dbReference type="ARBA" id="ARBA00004246"/>
    </source>
</evidence>
<evidence type="ECO:0000259" key="10">
    <source>
        <dbReference type="PROSITE" id="PS01179"/>
    </source>
</evidence>